<evidence type="ECO:0000256" key="1">
    <source>
        <dbReference type="SAM" id="MobiDB-lite"/>
    </source>
</evidence>
<feature type="compositionally biased region" description="Basic and acidic residues" evidence="1">
    <location>
        <begin position="1"/>
        <end position="10"/>
    </location>
</feature>
<evidence type="ECO:0008006" key="4">
    <source>
        <dbReference type="Google" id="ProtNLM"/>
    </source>
</evidence>
<feature type="region of interest" description="Disordered" evidence="1">
    <location>
        <begin position="1"/>
        <end position="24"/>
    </location>
</feature>
<dbReference type="InterPro" id="IPR038765">
    <property type="entry name" value="Papain-like_cys_pep_sf"/>
</dbReference>
<reference evidence="2 3" key="1">
    <citation type="journal article" date="2023" name="Plants (Basel)">
        <title>Bridging the Gap: Combining Genomics and Transcriptomics Approaches to Understand Stylosanthes scabra, an Orphan Legume from the Brazilian Caatinga.</title>
        <authorList>
            <person name="Ferreira-Neto J.R.C."/>
            <person name="da Silva M.D."/>
            <person name="Binneck E."/>
            <person name="de Melo N.F."/>
            <person name="da Silva R.H."/>
            <person name="de Melo A.L.T.M."/>
            <person name="Pandolfi V."/>
            <person name="Bustamante F.O."/>
            <person name="Brasileiro-Vidal A.C."/>
            <person name="Benko-Iseppon A.M."/>
        </authorList>
    </citation>
    <scope>NUCLEOTIDE SEQUENCE [LARGE SCALE GENOMIC DNA]</scope>
    <source>
        <tissue evidence="2">Leaves</tissue>
    </source>
</reference>
<accession>A0ABU6ZGQ9</accession>
<evidence type="ECO:0000313" key="2">
    <source>
        <dbReference type="EMBL" id="MED6221158.1"/>
    </source>
</evidence>
<keyword evidence="3" id="KW-1185">Reference proteome</keyword>
<dbReference type="SUPFAM" id="SSF54001">
    <property type="entry name" value="Cysteine proteinases"/>
    <property type="match status" value="1"/>
</dbReference>
<organism evidence="2 3">
    <name type="scientific">Stylosanthes scabra</name>
    <dbReference type="NCBI Taxonomy" id="79078"/>
    <lineage>
        <taxon>Eukaryota</taxon>
        <taxon>Viridiplantae</taxon>
        <taxon>Streptophyta</taxon>
        <taxon>Embryophyta</taxon>
        <taxon>Tracheophyta</taxon>
        <taxon>Spermatophyta</taxon>
        <taxon>Magnoliopsida</taxon>
        <taxon>eudicotyledons</taxon>
        <taxon>Gunneridae</taxon>
        <taxon>Pentapetalae</taxon>
        <taxon>rosids</taxon>
        <taxon>fabids</taxon>
        <taxon>Fabales</taxon>
        <taxon>Fabaceae</taxon>
        <taxon>Papilionoideae</taxon>
        <taxon>50 kb inversion clade</taxon>
        <taxon>dalbergioids sensu lato</taxon>
        <taxon>Dalbergieae</taxon>
        <taxon>Pterocarpus clade</taxon>
        <taxon>Stylosanthes</taxon>
    </lineage>
</organism>
<dbReference type="Gene3D" id="3.40.395.10">
    <property type="entry name" value="Adenoviral Proteinase, Chain A"/>
    <property type="match status" value="1"/>
</dbReference>
<sequence>MAETGPEHEPVCQFGPEPEPQPEPEAAILVGPEPQEVIDEFVIACEEDNEAEAEIRKIIEVIVTDARELQERQEEAALVPHKLDQPAPALMMVASVATQAQEYDPSKAFDLGIGTPRQCETPEMYDLDDFPEEPETPVTSAVPAPIVVQERPSASEGHSHNRDLKERCVMWVLSDRKEIKYNNIFMIDGEWHFEVVRKQSRSMRPGKEVDAAVITAYSLVLNNEPIPRFQTDVYILPPSVLGNMIDQLLVYAGYHSLLTKGTRSKPPQISWFPRYQPIHEQPNAYDCGTFVMKWMEVLDPTKLDAHSKYPIDDWSTKDLQGFKNEIIWQIILSKQNLHIQKAIRGAIETTIHKPLAALRSPYVQVNTDELKKLS</sequence>
<proteinExistence type="predicted"/>
<name>A0ABU6ZGQ9_9FABA</name>
<dbReference type="EMBL" id="JASCZI010272230">
    <property type="protein sequence ID" value="MED6221158.1"/>
    <property type="molecule type" value="Genomic_DNA"/>
</dbReference>
<dbReference type="Proteomes" id="UP001341840">
    <property type="component" value="Unassembled WGS sequence"/>
</dbReference>
<protein>
    <recommendedName>
        <fullName evidence="4">Ubiquitin-like protease family profile domain-containing protein</fullName>
    </recommendedName>
</protein>
<gene>
    <name evidence="2" type="ORF">PIB30_051776</name>
</gene>
<evidence type="ECO:0000313" key="3">
    <source>
        <dbReference type="Proteomes" id="UP001341840"/>
    </source>
</evidence>
<comment type="caution">
    <text evidence="2">The sequence shown here is derived from an EMBL/GenBank/DDBJ whole genome shotgun (WGS) entry which is preliminary data.</text>
</comment>